<accession>N9FDX6</accession>
<feature type="transmembrane region" description="Helical" evidence="1">
    <location>
        <begin position="37"/>
        <end position="56"/>
    </location>
</feature>
<organism evidence="3 4">
    <name type="scientific">Acinetobacter beijerinckii ANC 3835</name>
    <dbReference type="NCBI Taxonomy" id="1217649"/>
    <lineage>
        <taxon>Bacteria</taxon>
        <taxon>Pseudomonadati</taxon>
        <taxon>Pseudomonadota</taxon>
        <taxon>Gammaproteobacteria</taxon>
        <taxon>Moraxellales</taxon>
        <taxon>Moraxellaceae</taxon>
        <taxon>Acinetobacter</taxon>
    </lineage>
</organism>
<evidence type="ECO:0000256" key="1">
    <source>
        <dbReference type="SAM" id="Phobius"/>
    </source>
</evidence>
<name>N9FDX6_9GAMM</name>
<dbReference type="Proteomes" id="UP000018417">
    <property type="component" value="Unassembled WGS sequence"/>
</dbReference>
<keyword evidence="1" id="KW-1133">Transmembrane helix</keyword>
<sequence>MMPLFLFFKRCLRIKQFNKKYIVKSYLVDIMMLKTPFFVINACILLLSFFILVWVFPVDGAIDLYLIQPWVGTFGDFALKSNWYLAKLNHTYVKQLITAVYISFFALWILSFKVEKFKSKRWLYGYMFWVSMLCTCVIGLMKAHSSHACPWDMTQQTTTGFVWDFNSTAGHCFPGGHASTGFALITGFFVYRLNHKNRAWFYLWASLILGFAMGWAQMMRGAHFISHNLWTGWICLAINFAVYILSYQYHLRFAERNCFPSIPANVIK</sequence>
<feature type="transmembrane region" description="Helical" evidence="1">
    <location>
        <begin position="230"/>
        <end position="247"/>
    </location>
</feature>
<dbReference type="PATRIC" id="fig|1217649.3.peg.2732"/>
<proteinExistence type="predicted"/>
<gene>
    <name evidence="3" type="ORF">F934_02806</name>
</gene>
<dbReference type="AlphaFoldDB" id="N9FDX6"/>
<evidence type="ECO:0000259" key="2">
    <source>
        <dbReference type="Pfam" id="PF01569"/>
    </source>
</evidence>
<dbReference type="CDD" id="cd03396">
    <property type="entry name" value="PAP2_like_6"/>
    <property type="match status" value="1"/>
</dbReference>
<evidence type="ECO:0000313" key="3">
    <source>
        <dbReference type="EMBL" id="ENW03066.1"/>
    </source>
</evidence>
<feature type="domain" description="Phosphatidic acid phosphatase type 2/haloperoxidase" evidence="2">
    <location>
        <begin position="126"/>
        <end position="246"/>
    </location>
</feature>
<dbReference type="InterPro" id="IPR036938">
    <property type="entry name" value="PAP2/HPO_sf"/>
</dbReference>
<comment type="caution">
    <text evidence="3">The sequence shown here is derived from an EMBL/GenBank/DDBJ whole genome shotgun (WGS) entry which is preliminary data.</text>
</comment>
<feature type="transmembrane region" description="Helical" evidence="1">
    <location>
        <begin position="92"/>
        <end position="110"/>
    </location>
</feature>
<dbReference type="Pfam" id="PF01569">
    <property type="entry name" value="PAP2"/>
    <property type="match status" value="1"/>
</dbReference>
<evidence type="ECO:0000313" key="4">
    <source>
        <dbReference type="Proteomes" id="UP000018417"/>
    </source>
</evidence>
<keyword evidence="1" id="KW-0472">Membrane</keyword>
<dbReference type="SUPFAM" id="SSF48317">
    <property type="entry name" value="Acid phosphatase/Vanadium-dependent haloperoxidase"/>
    <property type="match status" value="1"/>
</dbReference>
<feature type="transmembrane region" description="Helical" evidence="1">
    <location>
        <begin position="200"/>
        <end position="218"/>
    </location>
</feature>
<dbReference type="EMBL" id="APQK01000015">
    <property type="protein sequence ID" value="ENW03066.1"/>
    <property type="molecule type" value="Genomic_DNA"/>
</dbReference>
<feature type="transmembrane region" description="Helical" evidence="1">
    <location>
        <begin position="175"/>
        <end position="193"/>
    </location>
</feature>
<feature type="transmembrane region" description="Helical" evidence="1">
    <location>
        <begin position="122"/>
        <end position="141"/>
    </location>
</feature>
<dbReference type="HOGENOM" id="CLU_070327_2_1_6"/>
<dbReference type="InterPro" id="IPR000326">
    <property type="entry name" value="PAP2/HPO"/>
</dbReference>
<reference evidence="3 4" key="1">
    <citation type="submission" date="2013-02" db="EMBL/GenBank/DDBJ databases">
        <title>The Genome Sequence of Acinetobacter beijerinckii ANC 3835.</title>
        <authorList>
            <consortium name="The Broad Institute Genome Sequencing Platform"/>
            <consortium name="The Broad Institute Genome Sequencing Center for Infectious Disease"/>
            <person name="Cerqueira G."/>
            <person name="Feldgarden M."/>
            <person name="Courvalin P."/>
            <person name="Perichon B."/>
            <person name="Grillot-Courvalin C."/>
            <person name="Clermont D."/>
            <person name="Rocha E."/>
            <person name="Yoon E.-J."/>
            <person name="Nemec A."/>
            <person name="Walker B."/>
            <person name="Young S.K."/>
            <person name="Zeng Q."/>
            <person name="Gargeya S."/>
            <person name="Fitzgerald M."/>
            <person name="Haas B."/>
            <person name="Abouelleil A."/>
            <person name="Alvarado L."/>
            <person name="Arachchi H.M."/>
            <person name="Berlin A.M."/>
            <person name="Chapman S.B."/>
            <person name="Dewar J."/>
            <person name="Goldberg J."/>
            <person name="Griggs A."/>
            <person name="Gujja S."/>
            <person name="Hansen M."/>
            <person name="Howarth C."/>
            <person name="Imamovic A."/>
            <person name="Larimer J."/>
            <person name="McCowan C."/>
            <person name="Murphy C."/>
            <person name="Neiman D."/>
            <person name="Pearson M."/>
            <person name="Priest M."/>
            <person name="Roberts A."/>
            <person name="Saif S."/>
            <person name="Shea T."/>
            <person name="Sisk P."/>
            <person name="Sykes S."/>
            <person name="Wortman J."/>
            <person name="Nusbaum C."/>
            <person name="Birren B."/>
        </authorList>
    </citation>
    <scope>NUCLEOTIDE SEQUENCE [LARGE SCALE GENOMIC DNA]</scope>
    <source>
        <strain evidence="3 4">ANC 3835</strain>
    </source>
</reference>
<keyword evidence="1" id="KW-0812">Transmembrane</keyword>
<protein>
    <recommendedName>
        <fullName evidence="2">Phosphatidic acid phosphatase type 2/haloperoxidase domain-containing protein</fullName>
    </recommendedName>
</protein>